<proteinExistence type="predicted"/>
<reference evidence="2" key="1">
    <citation type="submission" date="2021-01" db="EMBL/GenBank/DDBJ databases">
        <title>Whole genome shotgun sequence of Planobispora rosea NBRC 15558.</title>
        <authorList>
            <person name="Komaki H."/>
            <person name="Tamura T."/>
        </authorList>
    </citation>
    <scope>NUCLEOTIDE SEQUENCE</scope>
    <source>
        <strain evidence="2">NBRC 15558</strain>
    </source>
</reference>
<comment type="caution">
    <text evidence="2">The sequence shown here is derived from an EMBL/GenBank/DDBJ whole genome shotgun (WGS) entry which is preliminary data.</text>
</comment>
<dbReference type="AlphaFoldDB" id="A0A8J3S2M2"/>
<gene>
    <name evidence="2" type="ORF">Pro02_32390</name>
</gene>
<organism evidence="2 3">
    <name type="scientific">Planobispora rosea</name>
    <dbReference type="NCBI Taxonomy" id="35762"/>
    <lineage>
        <taxon>Bacteria</taxon>
        <taxon>Bacillati</taxon>
        <taxon>Actinomycetota</taxon>
        <taxon>Actinomycetes</taxon>
        <taxon>Streptosporangiales</taxon>
        <taxon>Streptosporangiaceae</taxon>
        <taxon>Planobispora</taxon>
    </lineage>
</organism>
<accession>A0A8J3S2M2</accession>
<evidence type="ECO:0000256" key="1">
    <source>
        <dbReference type="SAM" id="MobiDB-lite"/>
    </source>
</evidence>
<evidence type="ECO:0000313" key="3">
    <source>
        <dbReference type="Proteomes" id="UP000655044"/>
    </source>
</evidence>
<protein>
    <submittedName>
        <fullName evidence="2">Uncharacterized protein</fullName>
    </submittedName>
</protein>
<feature type="region of interest" description="Disordered" evidence="1">
    <location>
        <begin position="82"/>
        <end position="101"/>
    </location>
</feature>
<keyword evidence="3" id="KW-1185">Reference proteome</keyword>
<dbReference type="PROSITE" id="PS51257">
    <property type="entry name" value="PROKAR_LIPOPROTEIN"/>
    <property type="match status" value="1"/>
</dbReference>
<dbReference type="EMBL" id="BOOI01000027">
    <property type="protein sequence ID" value="GIH84831.1"/>
    <property type="molecule type" value="Genomic_DNA"/>
</dbReference>
<name>A0A8J3S2M2_PLARO</name>
<sequence length="101" mass="10636">MKSLIMQMPALTGLASACTGTTLPTARRRAILTDAVAAQLRQEKSVLFQVQASCKAVLPAYPAMGVPAVPAAEAGDYAQQTKHIGNGGLRGPQPWRHPQVT</sequence>
<dbReference type="Proteomes" id="UP000655044">
    <property type="component" value="Unassembled WGS sequence"/>
</dbReference>
<evidence type="ECO:0000313" key="2">
    <source>
        <dbReference type="EMBL" id="GIH84831.1"/>
    </source>
</evidence>